<reference evidence="8" key="1">
    <citation type="journal article" date="2020" name="New Phytol.">
        <title>Comparative genomics reveals dynamic genome evolution in host specialist ectomycorrhizal fungi.</title>
        <authorList>
            <person name="Lofgren L.A."/>
            <person name="Nguyen N.H."/>
            <person name="Vilgalys R."/>
            <person name="Ruytinx J."/>
            <person name="Liao H.L."/>
            <person name="Branco S."/>
            <person name="Kuo A."/>
            <person name="LaButti K."/>
            <person name="Lipzen A."/>
            <person name="Andreopoulos W."/>
            <person name="Pangilinan J."/>
            <person name="Riley R."/>
            <person name="Hundley H."/>
            <person name="Na H."/>
            <person name="Barry K."/>
            <person name="Grigoriev I.V."/>
            <person name="Stajich J.E."/>
            <person name="Kennedy P.G."/>
        </authorList>
    </citation>
    <scope>NUCLEOTIDE SEQUENCE</scope>
    <source>
        <strain evidence="8">DOB743</strain>
    </source>
</reference>
<organism evidence="8 9">
    <name type="scientific">Suillus placidus</name>
    <dbReference type="NCBI Taxonomy" id="48579"/>
    <lineage>
        <taxon>Eukaryota</taxon>
        <taxon>Fungi</taxon>
        <taxon>Dikarya</taxon>
        <taxon>Basidiomycota</taxon>
        <taxon>Agaricomycotina</taxon>
        <taxon>Agaricomycetes</taxon>
        <taxon>Agaricomycetidae</taxon>
        <taxon>Boletales</taxon>
        <taxon>Suillineae</taxon>
        <taxon>Suillaceae</taxon>
        <taxon>Suillus</taxon>
    </lineage>
</organism>
<dbReference type="PROSITE" id="PS51396">
    <property type="entry name" value="PUL"/>
    <property type="match status" value="1"/>
</dbReference>
<comment type="caution">
    <text evidence="8">The sequence shown here is derived from an EMBL/GenBank/DDBJ whole genome shotgun (WGS) entry which is preliminary data.</text>
</comment>
<dbReference type="PROSITE" id="PS51352">
    <property type="entry name" value="THIOREDOXIN_2"/>
    <property type="match status" value="1"/>
</dbReference>
<dbReference type="InterPro" id="IPR042266">
    <property type="entry name" value="PPPDE_sf"/>
</dbReference>
<sequence>MSALVKVYVYDLSKGLAGQLSLQLTGKQIDGVWHTSVVAFGKEIFYGPGICETEPGRSHHGSPLSIIDIGETSIDEQTFVEYLSQIKEHYTADKYHLLDFNCNSFTNDCLGFLTGGSLPSYIKDLPSDFLSTPFGAALRPTIDAMFRGRASTGVLTPPPDIGPTATDSPNPALASSLLQAVAASATSNSSGAPSSSRNYLPTPAPTSPPTPVQSNSLTSPVHIATNSSSFRNVLRTHRAVVAFFTSATCGPCRMIEPVFEDLASSKSRTHNVAFVKIDLSVGMSNAVGGEYGVRVTPTFILFLDGNKTHEMKGVNAPELRSQVDLLLYQAFPPHPHTVLSLPAIEAIPLNAILSSQVPNLDIVLAKVTGFIDAAPSWSGSATKEDTRQILAKNIIPYLKARGSSSPSNISFEPWKDATTSLATNLSAGELFPIADMWRVALLKPAVCGWSATKLGPESPILVLLSKAEGAPRSYTLTLLKMISNAFANKVIARELLLSSRSSITAVLVAALLHDDATVRLAAASLAFNMAAHLQRLRIEKVRGSVEGDDVGENEDWDVEMTSALLEVIEREKANEEIVYRLTASLALLIRLSPSIEQLTSLLEVLQAQKILKDKLERGGCGDAGVVKKEARKLIEEVAKEFCP</sequence>
<dbReference type="InterPro" id="IPR017937">
    <property type="entry name" value="Thioredoxin_CS"/>
</dbReference>
<dbReference type="Gene3D" id="3.40.30.10">
    <property type="entry name" value="Glutaredoxin"/>
    <property type="match status" value="1"/>
</dbReference>
<protein>
    <submittedName>
        <fullName evidence="8">PPPDE putative peptidase domain-containing protein</fullName>
    </submittedName>
</protein>
<dbReference type="Pfam" id="PF05903">
    <property type="entry name" value="Peptidase_C97"/>
    <property type="match status" value="1"/>
</dbReference>
<dbReference type="EMBL" id="JABBWD010000028">
    <property type="protein sequence ID" value="KAG1776191.1"/>
    <property type="molecule type" value="Genomic_DNA"/>
</dbReference>
<gene>
    <name evidence="8" type="ORF">EV702DRAFT_1110993</name>
</gene>
<feature type="compositionally biased region" description="Pro residues" evidence="4">
    <location>
        <begin position="202"/>
        <end position="211"/>
    </location>
</feature>
<dbReference type="GO" id="GO:0070646">
    <property type="term" value="P:protein modification by small protein removal"/>
    <property type="evidence" value="ECO:0007669"/>
    <property type="project" value="TreeGrafter"/>
</dbReference>
<dbReference type="SMART" id="SM01179">
    <property type="entry name" value="DUF862"/>
    <property type="match status" value="1"/>
</dbReference>
<feature type="region of interest" description="Disordered" evidence="4">
    <location>
        <begin position="186"/>
        <end position="219"/>
    </location>
</feature>
<name>A0A9P7D2M3_9AGAM</name>
<feature type="domain" description="Thioredoxin" evidence="5">
    <location>
        <begin position="198"/>
        <end position="328"/>
    </location>
</feature>
<accession>A0A9P7D2M3</accession>
<keyword evidence="2" id="KW-0645">Protease</keyword>
<evidence type="ECO:0000313" key="9">
    <source>
        <dbReference type="Proteomes" id="UP000714275"/>
    </source>
</evidence>
<dbReference type="Gene3D" id="3.90.1720.30">
    <property type="entry name" value="PPPDE domains"/>
    <property type="match status" value="1"/>
</dbReference>
<dbReference type="PROSITE" id="PS00194">
    <property type="entry name" value="THIOREDOXIN_1"/>
    <property type="match status" value="1"/>
</dbReference>
<feature type="domain" description="PUL" evidence="6">
    <location>
        <begin position="345"/>
        <end position="636"/>
    </location>
</feature>
<dbReference type="InterPro" id="IPR008580">
    <property type="entry name" value="PPPDE_dom"/>
</dbReference>
<evidence type="ECO:0000256" key="4">
    <source>
        <dbReference type="SAM" id="MobiDB-lite"/>
    </source>
</evidence>
<dbReference type="CDD" id="cd02947">
    <property type="entry name" value="TRX_family"/>
    <property type="match status" value="1"/>
</dbReference>
<dbReference type="Pfam" id="PF00085">
    <property type="entry name" value="Thioredoxin"/>
    <property type="match status" value="1"/>
</dbReference>
<evidence type="ECO:0000256" key="1">
    <source>
        <dbReference type="ARBA" id="ARBA00008140"/>
    </source>
</evidence>
<dbReference type="Gene3D" id="1.25.10.10">
    <property type="entry name" value="Leucine-rich Repeat Variant"/>
    <property type="match status" value="1"/>
</dbReference>
<evidence type="ECO:0000256" key="2">
    <source>
        <dbReference type="ARBA" id="ARBA00022670"/>
    </source>
</evidence>
<keyword evidence="3" id="KW-0378">Hydrolase</keyword>
<dbReference type="AlphaFoldDB" id="A0A9P7D2M3"/>
<dbReference type="PROSITE" id="PS51858">
    <property type="entry name" value="PPPDE"/>
    <property type="match status" value="1"/>
</dbReference>
<dbReference type="InterPro" id="IPR036249">
    <property type="entry name" value="Thioredoxin-like_sf"/>
</dbReference>
<evidence type="ECO:0000256" key="3">
    <source>
        <dbReference type="ARBA" id="ARBA00022801"/>
    </source>
</evidence>
<keyword evidence="9" id="KW-1185">Reference proteome</keyword>
<dbReference type="Pfam" id="PF08324">
    <property type="entry name" value="PUL"/>
    <property type="match status" value="1"/>
</dbReference>
<feature type="domain" description="PPPDE" evidence="7">
    <location>
        <begin position="3"/>
        <end position="143"/>
    </location>
</feature>
<proteinExistence type="inferred from homology"/>
<evidence type="ECO:0000259" key="7">
    <source>
        <dbReference type="PROSITE" id="PS51858"/>
    </source>
</evidence>
<dbReference type="InterPro" id="IPR013535">
    <property type="entry name" value="PUL_dom"/>
</dbReference>
<dbReference type="Proteomes" id="UP000714275">
    <property type="component" value="Unassembled WGS sequence"/>
</dbReference>
<dbReference type="OrthoDB" id="21221at2759"/>
<evidence type="ECO:0000259" key="5">
    <source>
        <dbReference type="PROSITE" id="PS51352"/>
    </source>
</evidence>
<evidence type="ECO:0000259" key="6">
    <source>
        <dbReference type="PROSITE" id="PS51396"/>
    </source>
</evidence>
<dbReference type="InterPro" id="IPR013766">
    <property type="entry name" value="Thioredoxin_domain"/>
</dbReference>
<feature type="compositionally biased region" description="Low complexity" evidence="4">
    <location>
        <begin position="186"/>
        <end position="196"/>
    </location>
</feature>
<comment type="similarity">
    <text evidence="1">Belongs to the DeSI family.</text>
</comment>
<dbReference type="InterPro" id="IPR011989">
    <property type="entry name" value="ARM-like"/>
</dbReference>
<dbReference type="SUPFAM" id="SSF52833">
    <property type="entry name" value="Thioredoxin-like"/>
    <property type="match status" value="1"/>
</dbReference>
<evidence type="ECO:0000313" key="8">
    <source>
        <dbReference type="EMBL" id="KAG1776191.1"/>
    </source>
</evidence>
<dbReference type="PANTHER" id="PTHR12378">
    <property type="entry name" value="DESUMOYLATING ISOPEPTIDASE"/>
    <property type="match status" value="1"/>
</dbReference>
<dbReference type="PANTHER" id="PTHR12378:SF7">
    <property type="entry name" value="DESUMOYLATING ISOPEPTIDASE 1"/>
    <property type="match status" value="1"/>
</dbReference>
<dbReference type="GO" id="GO:0008233">
    <property type="term" value="F:peptidase activity"/>
    <property type="evidence" value="ECO:0007669"/>
    <property type="project" value="UniProtKB-KW"/>
</dbReference>
<dbReference type="GO" id="GO:0006508">
    <property type="term" value="P:proteolysis"/>
    <property type="evidence" value="ECO:0007669"/>
    <property type="project" value="UniProtKB-KW"/>
</dbReference>